<dbReference type="OrthoDB" id="8557487at2"/>
<dbReference type="InterPro" id="IPR027275">
    <property type="entry name" value="PRC-brl_dom"/>
</dbReference>
<dbReference type="STRING" id="1245469.S58_58930"/>
<dbReference type="Proteomes" id="UP000011841">
    <property type="component" value="Chromosome"/>
</dbReference>
<organism evidence="5 6">
    <name type="scientific">Bradyrhizobium oligotrophicum S58</name>
    <dbReference type="NCBI Taxonomy" id="1245469"/>
    <lineage>
        <taxon>Bacteria</taxon>
        <taxon>Pseudomonadati</taxon>
        <taxon>Pseudomonadota</taxon>
        <taxon>Alphaproteobacteria</taxon>
        <taxon>Hyphomicrobiales</taxon>
        <taxon>Nitrobacteraceae</taxon>
        <taxon>Bradyrhizobium</taxon>
    </lineage>
</organism>
<dbReference type="Pfam" id="PF05239">
    <property type="entry name" value="PRC"/>
    <property type="match status" value="1"/>
</dbReference>
<dbReference type="Gene3D" id="3.90.50.10">
    <property type="entry name" value="Photosynthetic Reaction Center, subunit H, domain 2"/>
    <property type="match status" value="1"/>
</dbReference>
<dbReference type="eggNOG" id="COG3861">
    <property type="taxonomic scope" value="Bacteria"/>
</dbReference>
<dbReference type="Pfam" id="PF03967">
    <property type="entry name" value="PRCH"/>
    <property type="match status" value="1"/>
</dbReference>
<dbReference type="PATRIC" id="fig|1245469.3.peg.6033"/>
<protein>
    <submittedName>
        <fullName evidence="5">Reaction center protein H chain</fullName>
    </submittedName>
</protein>
<sequence>MQTSFTSYIDVAQVVLYGFWVFFAGLIFYLRTEDKREGYPLQFEGRIGRQTASSGHGFPTPPSRKTYHMHGGRTATLPNWDNDRADAPVTPAYPWPGSPYLPTGNPMLDGVGPGSYAARKDEPELTMDNIPAIVPLRVDGSIFIASEDPDPRGMPVIGCDGRLGGKVREVWVDRAEMLIRYLEVEVDGIVGRHVLLPMTMAIVDKSRKAVLVDAILGSQFANVPGLASPDQVTKLEEDKIVGYYGGGHLYATAARQEPLL</sequence>
<dbReference type="HOGENOM" id="CLU_1064810_0_0_5"/>
<evidence type="ECO:0000256" key="2">
    <source>
        <dbReference type="SAM" id="Phobius"/>
    </source>
</evidence>
<dbReference type="EMBL" id="AP012603">
    <property type="protein sequence ID" value="BAM91870.1"/>
    <property type="molecule type" value="Genomic_DNA"/>
</dbReference>
<feature type="domain" description="PRC-barrel" evidence="4">
    <location>
        <begin position="148"/>
        <end position="215"/>
    </location>
</feature>
<feature type="domain" description="Photosynthetic reaction centre H subunit N-terminal" evidence="3">
    <location>
        <begin position="4"/>
        <end position="138"/>
    </location>
</feature>
<feature type="region of interest" description="Disordered" evidence="1">
    <location>
        <begin position="50"/>
        <end position="83"/>
    </location>
</feature>
<dbReference type="SUPFAM" id="SSF81490">
    <property type="entry name" value="Photosystem II reaction centre subunit H, transmembrane region"/>
    <property type="match status" value="1"/>
</dbReference>
<keyword evidence="6" id="KW-1185">Reference proteome</keyword>
<dbReference type="NCBIfam" id="TIGR01150">
    <property type="entry name" value="puhA"/>
    <property type="match status" value="1"/>
</dbReference>
<dbReference type="KEGG" id="aol:S58_58930"/>
<dbReference type="GO" id="GO:0019684">
    <property type="term" value="P:photosynthesis, light reaction"/>
    <property type="evidence" value="ECO:0007669"/>
    <property type="project" value="InterPro"/>
</dbReference>
<accession>M4ZZE9</accession>
<evidence type="ECO:0000259" key="4">
    <source>
        <dbReference type="Pfam" id="PF05239"/>
    </source>
</evidence>
<dbReference type="RefSeq" id="WP_015668956.1">
    <property type="nucleotide sequence ID" value="NC_020453.1"/>
</dbReference>
<dbReference type="SUPFAM" id="SSF50346">
    <property type="entry name" value="PRC-barrel domain"/>
    <property type="match status" value="1"/>
</dbReference>
<dbReference type="AlphaFoldDB" id="M4ZZE9"/>
<name>M4ZZE9_9BRAD</name>
<dbReference type="GO" id="GO:0030077">
    <property type="term" value="C:plasma membrane light-harvesting complex"/>
    <property type="evidence" value="ECO:0007669"/>
    <property type="project" value="InterPro"/>
</dbReference>
<dbReference type="Gene3D" id="4.10.540.10">
    <property type="entry name" value="Photosynthetic reaction centre, H subunit, N-terminal domain"/>
    <property type="match status" value="1"/>
</dbReference>
<dbReference type="InterPro" id="IPR037097">
    <property type="entry name" value="Photo_RC_H_N_sf"/>
</dbReference>
<keyword evidence="2" id="KW-0812">Transmembrane</keyword>
<keyword evidence="2" id="KW-1133">Transmembrane helix</keyword>
<evidence type="ECO:0000256" key="1">
    <source>
        <dbReference type="SAM" id="MobiDB-lite"/>
    </source>
</evidence>
<dbReference type="InterPro" id="IPR011033">
    <property type="entry name" value="PRC_barrel-like_sf"/>
</dbReference>
<evidence type="ECO:0000313" key="6">
    <source>
        <dbReference type="Proteomes" id="UP000011841"/>
    </source>
</evidence>
<dbReference type="InterPro" id="IPR014747">
    <property type="entry name" value="Bac_photo_RC_H_C"/>
</dbReference>
<gene>
    <name evidence="5" type="ORF">S58_58930</name>
</gene>
<feature type="transmembrane region" description="Helical" evidence="2">
    <location>
        <begin position="12"/>
        <end position="30"/>
    </location>
</feature>
<proteinExistence type="predicted"/>
<evidence type="ECO:0000313" key="5">
    <source>
        <dbReference type="EMBL" id="BAM91870.1"/>
    </source>
</evidence>
<dbReference type="InterPro" id="IPR005652">
    <property type="entry name" value="Photo_RC_H"/>
</dbReference>
<reference evidence="5 6" key="1">
    <citation type="journal article" date="2013" name="Appl. Environ. Microbiol.">
        <title>Genome analysis suggests that the soil oligotrophic bacterium Agromonas oligotrophica (Bradyrhizobium oligotrophicum) is a nitrogen-fixing symbiont of Aeschynomene indica.</title>
        <authorList>
            <person name="Okubo T."/>
            <person name="Fukushima S."/>
            <person name="Itakura M."/>
            <person name="Oshima K."/>
            <person name="Longtonglang A."/>
            <person name="Teaumroong N."/>
            <person name="Mitsui H."/>
            <person name="Hattori M."/>
            <person name="Hattori R."/>
            <person name="Hattori T."/>
            <person name="Minamisawa K."/>
        </authorList>
    </citation>
    <scope>NUCLEOTIDE SEQUENCE [LARGE SCALE GENOMIC DNA]</scope>
    <source>
        <strain evidence="5 6">S58</strain>
    </source>
</reference>
<keyword evidence="2" id="KW-0472">Membrane</keyword>
<dbReference type="GeneID" id="301819623"/>
<dbReference type="InterPro" id="IPR015810">
    <property type="entry name" value="Photo_RC_H_N"/>
</dbReference>
<evidence type="ECO:0000259" key="3">
    <source>
        <dbReference type="Pfam" id="PF03967"/>
    </source>
</evidence>